<comment type="caution">
    <text evidence="1">The sequence shown here is derived from an EMBL/GenBank/DDBJ whole genome shotgun (WGS) entry which is preliminary data.</text>
</comment>
<reference evidence="1 2" key="1">
    <citation type="submission" date="2023-03" db="EMBL/GenBank/DDBJ databases">
        <title>WGS of Gossypium arboreum.</title>
        <authorList>
            <person name="Yu D."/>
        </authorList>
    </citation>
    <scope>NUCLEOTIDE SEQUENCE [LARGE SCALE GENOMIC DNA]</scope>
    <source>
        <tissue evidence="1">Leaf</tissue>
    </source>
</reference>
<evidence type="ECO:0000313" key="2">
    <source>
        <dbReference type="Proteomes" id="UP001358586"/>
    </source>
</evidence>
<proteinExistence type="predicted"/>
<gene>
    <name evidence="1" type="ORF">PVK06_028858</name>
</gene>
<accession>A0ABR0P528</accession>
<protein>
    <submittedName>
        <fullName evidence="1">Uncharacterized protein</fullName>
    </submittedName>
</protein>
<name>A0ABR0P528_GOSAR</name>
<sequence length="67" mass="7659">MMLRCHGCMDRMETSVPGVGRGGFRLGDFACFGIQYNKYMQSDQMDNVKETFKDITNSYREIGHNGL</sequence>
<evidence type="ECO:0000313" key="1">
    <source>
        <dbReference type="EMBL" id="KAK5813408.1"/>
    </source>
</evidence>
<organism evidence="1 2">
    <name type="scientific">Gossypium arboreum</name>
    <name type="common">Tree cotton</name>
    <name type="synonym">Gossypium nanking</name>
    <dbReference type="NCBI Taxonomy" id="29729"/>
    <lineage>
        <taxon>Eukaryota</taxon>
        <taxon>Viridiplantae</taxon>
        <taxon>Streptophyta</taxon>
        <taxon>Embryophyta</taxon>
        <taxon>Tracheophyta</taxon>
        <taxon>Spermatophyta</taxon>
        <taxon>Magnoliopsida</taxon>
        <taxon>eudicotyledons</taxon>
        <taxon>Gunneridae</taxon>
        <taxon>Pentapetalae</taxon>
        <taxon>rosids</taxon>
        <taxon>malvids</taxon>
        <taxon>Malvales</taxon>
        <taxon>Malvaceae</taxon>
        <taxon>Malvoideae</taxon>
        <taxon>Gossypium</taxon>
    </lineage>
</organism>
<dbReference type="Proteomes" id="UP001358586">
    <property type="component" value="Chromosome 8"/>
</dbReference>
<keyword evidence="2" id="KW-1185">Reference proteome</keyword>
<dbReference type="EMBL" id="JARKNE010000008">
    <property type="protein sequence ID" value="KAK5813408.1"/>
    <property type="molecule type" value="Genomic_DNA"/>
</dbReference>